<dbReference type="InterPro" id="IPR016181">
    <property type="entry name" value="Acyl_CoA_acyltransferase"/>
</dbReference>
<evidence type="ECO:0000313" key="1">
    <source>
        <dbReference type="EMBL" id="KIZ06743.1"/>
    </source>
</evidence>
<dbReference type="SUPFAM" id="SSF55729">
    <property type="entry name" value="Acyl-CoA N-acyltransferases (Nat)"/>
    <property type="match status" value="1"/>
</dbReference>
<protein>
    <submittedName>
        <fullName evidence="1">Uncharacterized protein</fullName>
    </submittedName>
</protein>
<dbReference type="OrthoDB" id="548164at2759"/>
<dbReference type="Proteomes" id="UP000054498">
    <property type="component" value="Unassembled WGS sequence"/>
</dbReference>
<reference evidence="1 2" key="1">
    <citation type="journal article" date="2013" name="BMC Genomics">
        <title>Reconstruction of the lipid metabolism for the microalga Monoraphidium neglectum from its genome sequence reveals characteristics suitable for biofuel production.</title>
        <authorList>
            <person name="Bogen C."/>
            <person name="Al-Dilaimi A."/>
            <person name="Albersmeier A."/>
            <person name="Wichmann J."/>
            <person name="Grundmann M."/>
            <person name="Rupp O."/>
            <person name="Lauersen K.J."/>
            <person name="Blifernez-Klassen O."/>
            <person name="Kalinowski J."/>
            <person name="Goesmann A."/>
            <person name="Mussgnug J.H."/>
            <person name="Kruse O."/>
        </authorList>
    </citation>
    <scope>NUCLEOTIDE SEQUENCE [LARGE SCALE GENOMIC DNA]</scope>
    <source>
        <strain evidence="1 2">SAG 48.87</strain>
    </source>
</reference>
<dbReference type="KEGG" id="mng:MNEG_1208"/>
<dbReference type="GeneID" id="25729406"/>
<dbReference type="EMBL" id="KK100335">
    <property type="protein sequence ID" value="KIZ06743.1"/>
    <property type="molecule type" value="Genomic_DNA"/>
</dbReference>
<accession>A0A0D2K971</accession>
<keyword evidence="2" id="KW-1185">Reference proteome</keyword>
<evidence type="ECO:0000313" key="2">
    <source>
        <dbReference type="Proteomes" id="UP000054498"/>
    </source>
</evidence>
<sequence>MPFEPMNSVGCLPGDGPAAYASSHVAACALANGPEPAAGAPPPANVIPGMPATPTWSIAAVWGEPEELSATETLQEAPAVVRAETLPSTQWTPALLARLTSGLVKDRNRFVCLQLATMAAEQLAKVDAARAAGDAAALRAARSVFLSTLEAGGEVVGGALHYPRPASKKQGAAAAAAAAGKGAGVGEAMGGAGAAGGGSSEVFPHVYVELICINQPGKGYGSLLLQHVEAFALSNDHALLRAALDCAGAAPPAPAAAAPACAPDCSACLRGIKLLSVASAQRFYSSNGFSEPDDCREMFKALANVRRGLRVT</sequence>
<dbReference type="RefSeq" id="XP_013905762.1">
    <property type="nucleotide sequence ID" value="XM_014050308.1"/>
</dbReference>
<gene>
    <name evidence="1" type="ORF">MNEG_1208</name>
</gene>
<proteinExistence type="predicted"/>
<name>A0A0D2K971_9CHLO</name>
<dbReference type="AlphaFoldDB" id="A0A0D2K971"/>
<organism evidence="1 2">
    <name type="scientific">Monoraphidium neglectum</name>
    <dbReference type="NCBI Taxonomy" id="145388"/>
    <lineage>
        <taxon>Eukaryota</taxon>
        <taxon>Viridiplantae</taxon>
        <taxon>Chlorophyta</taxon>
        <taxon>core chlorophytes</taxon>
        <taxon>Chlorophyceae</taxon>
        <taxon>CS clade</taxon>
        <taxon>Sphaeropleales</taxon>
        <taxon>Selenastraceae</taxon>
        <taxon>Monoraphidium</taxon>
    </lineage>
</organism>